<evidence type="ECO:0000256" key="2">
    <source>
        <dbReference type="ARBA" id="ARBA00023125"/>
    </source>
</evidence>
<keyword evidence="3" id="KW-0804">Transcription</keyword>
<evidence type="ECO:0000313" key="13">
    <source>
        <dbReference type="Proteomes" id="UP001240157"/>
    </source>
</evidence>
<dbReference type="Proteomes" id="UP000242144">
    <property type="component" value="Unassembled WGS sequence"/>
</dbReference>
<evidence type="ECO:0000259" key="5">
    <source>
        <dbReference type="PROSITE" id="PS50987"/>
    </source>
</evidence>
<accession>A0AAE5T0L0</accession>
<sequence>MVKEIPTCELWSIDETKISDAQAAIHQAPINEVSQMFKSIADLNRAKMTYALCIHDELCVCDIATLLNITVANASHHLRVLYNNGIVTYRKEGKRAFYRIYDEHIRQIMLVSIEHKEEVTANGSTENV</sequence>
<dbReference type="EMBL" id="PZBZ01000008">
    <property type="protein sequence ID" value="PTG16517.1"/>
    <property type="molecule type" value="Genomic_DNA"/>
</dbReference>
<dbReference type="PRINTS" id="PR00778">
    <property type="entry name" value="HTHARSR"/>
</dbReference>
<dbReference type="PROSITE" id="PS50987">
    <property type="entry name" value="HTH_ARSR_2"/>
    <property type="match status" value="1"/>
</dbReference>
<feature type="domain" description="HTH arsR-type" evidence="5">
    <location>
        <begin position="25"/>
        <end position="120"/>
    </location>
</feature>
<gene>
    <name evidence="8" type="ORF">BU638_02020</name>
    <name evidence="7" type="ORF">BU653_02190</name>
    <name evidence="9" type="ORF">BU676_07365</name>
    <name evidence="6" type="ORF">RCF65_05190</name>
</gene>
<dbReference type="GO" id="GO:0046686">
    <property type="term" value="P:response to cadmium ion"/>
    <property type="evidence" value="ECO:0007669"/>
    <property type="project" value="UniProtKB-KW"/>
</dbReference>
<evidence type="ECO:0000313" key="11">
    <source>
        <dbReference type="Proteomes" id="UP000242144"/>
    </source>
</evidence>
<dbReference type="Proteomes" id="UP000242008">
    <property type="component" value="Unassembled WGS sequence"/>
</dbReference>
<keyword evidence="4" id="KW-0105">Cadmium resistance</keyword>
<dbReference type="EMBL" id="JAVGJF010000023">
    <property type="protein sequence ID" value="MDQ7175376.1"/>
    <property type="molecule type" value="Genomic_DNA"/>
</dbReference>
<protein>
    <submittedName>
        <fullName evidence="6">Metalloregulator ArsR/SmtB family transcription factor</fullName>
    </submittedName>
    <submittedName>
        <fullName evidence="7">Transcriptional regulator</fullName>
    </submittedName>
</protein>
<evidence type="ECO:0000313" key="6">
    <source>
        <dbReference type="EMBL" id="MDQ7175376.1"/>
    </source>
</evidence>
<keyword evidence="1" id="KW-0805">Transcription regulation</keyword>
<dbReference type="PANTHER" id="PTHR43132">
    <property type="entry name" value="ARSENICAL RESISTANCE OPERON REPRESSOR ARSR-RELATED"/>
    <property type="match status" value="1"/>
</dbReference>
<dbReference type="GO" id="GO:0003700">
    <property type="term" value="F:DNA-binding transcription factor activity"/>
    <property type="evidence" value="ECO:0007669"/>
    <property type="project" value="InterPro"/>
</dbReference>
<dbReference type="NCBIfam" id="NF033788">
    <property type="entry name" value="HTH_metalloreg"/>
    <property type="match status" value="1"/>
</dbReference>
<comment type="caution">
    <text evidence="7">The sequence shown here is derived from an EMBL/GenBank/DDBJ whole genome shotgun (WGS) entry which is preliminary data.</text>
</comment>
<dbReference type="EMBL" id="PZAO01000015">
    <property type="protein sequence ID" value="PTG69441.1"/>
    <property type="molecule type" value="Genomic_DNA"/>
</dbReference>
<dbReference type="EMBL" id="PZCM01000002">
    <property type="protein sequence ID" value="PTG28402.1"/>
    <property type="molecule type" value="Genomic_DNA"/>
</dbReference>
<evidence type="ECO:0000313" key="8">
    <source>
        <dbReference type="EMBL" id="PTG28402.1"/>
    </source>
</evidence>
<dbReference type="GO" id="GO:0003677">
    <property type="term" value="F:DNA binding"/>
    <property type="evidence" value="ECO:0007669"/>
    <property type="project" value="UniProtKB-KW"/>
</dbReference>
<keyword evidence="10" id="KW-1185">Reference proteome</keyword>
<dbReference type="SUPFAM" id="SSF46785">
    <property type="entry name" value="Winged helix' DNA-binding domain"/>
    <property type="match status" value="1"/>
</dbReference>
<evidence type="ECO:0000313" key="12">
    <source>
        <dbReference type="Proteomes" id="UP000242704"/>
    </source>
</evidence>
<dbReference type="InterPro" id="IPR001845">
    <property type="entry name" value="HTH_ArsR_DNA-bd_dom"/>
</dbReference>
<dbReference type="Proteomes" id="UP000242704">
    <property type="component" value="Unassembled WGS sequence"/>
</dbReference>
<dbReference type="InterPro" id="IPR036388">
    <property type="entry name" value="WH-like_DNA-bd_sf"/>
</dbReference>
<keyword evidence="2" id="KW-0238">DNA-binding</keyword>
<evidence type="ECO:0000256" key="3">
    <source>
        <dbReference type="ARBA" id="ARBA00023163"/>
    </source>
</evidence>
<evidence type="ECO:0000256" key="1">
    <source>
        <dbReference type="ARBA" id="ARBA00023015"/>
    </source>
</evidence>
<reference evidence="10 11" key="1">
    <citation type="journal article" date="2016" name="Front. Microbiol.">
        <title>Comprehensive Phylogenetic Analysis of Bovine Non-aureus Staphylococci Species Based on Whole-Genome Sequencing.</title>
        <authorList>
            <person name="Naushad S."/>
            <person name="Barkema H.W."/>
            <person name="Luby C."/>
            <person name="Condas L.A."/>
            <person name="Nobrega D.B."/>
            <person name="Carson D.A."/>
            <person name="De Buck J."/>
        </authorList>
    </citation>
    <scope>NUCLEOTIDE SEQUENCE [LARGE SCALE GENOMIC DNA]</scope>
    <source>
        <strain evidence="8 11">SNUC 105</strain>
        <strain evidence="9 10">SNUC 1363</strain>
        <strain evidence="7 12">SNUC 505</strain>
    </source>
</reference>
<dbReference type="InterPro" id="IPR018334">
    <property type="entry name" value="ArsR_HTH"/>
</dbReference>
<evidence type="ECO:0000313" key="10">
    <source>
        <dbReference type="Proteomes" id="UP000242008"/>
    </source>
</evidence>
<dbReference type="Proteomes" id="UP001240157">
    <property type="component" value="Unassembled WGS sequence"/>
</dbReference>
<evidence type="ECO:0000256" key="4">
    <source>
        <dbReference type="ARBA" id="ARBA00043263"/>
    </source>
</evidence>
<dbReference type="RefSeq" id="WP_037573409.1">
    <property type="nucleotide sequence ID" value="NZ_CP133242.1"/>
</dbReference>
<evidence type="ECO:0000313" key="9">
    <source>
        <dbReference type="EMBL" id="PTG69441.1"/>
    </source>
</evidence>
<dbReference type="Pfam" id="PF01022">
    <property type="entry name" value="HTH_5"/>
    <property type="match status" value="1"/>
</dbReference>
<dbReference type="InterPro" id="IPR011991">
    <property type="entry name" value="ArsR-like_HTH"/>
</dbReference>
<proteinExistence type="predicted"/>
<dbReference type="CDD" id="cd00090">
    <property type="entry name" value="HTH_ARSR"/>
    <property type="match status" value="1"/>
</dbReference>
<dbReference type="PANTHER" id="PTHR43132:SF6">
    <property type="entry name" value="HTH-TYPE TRANSCRIPTIONAL REPRESSOR CZRA"/>
    <property type="match status" value="1"/>
</dbReference>
<dbReference type="Gene3D" id="1.10.10.10">
    <property type="entry name" value="Winged helix-like DNA-binding domain superfamily/Winged helix DNA-binding domain"/>
    <property type="match status" value="1"/>
</dbReference>
<dbReference type="PROSITE" id="PS00846">
    <property type="entry name" value="HTH_ARSR_1"/>
    <property type="match status" value="1"/>
</dbReference>
<dbReference type="InterPro" id="IPR051011">
    <property type="entry name" value="Metal_resp_trans_reg"/>
</dbReference>
<dbReference type="AlphaFoldDB" id="A0AAE5T0L0"/>
<reference evidence="7" key="2">
    <citation type="submission" date="2018-03" db="EMBL/GenBank/DDBJ databases">
        <authorList>
            <person name="Naushad S."/>
        </authorList>
    </citation>
    <scope>NUCLEOTIDE SEQUENCE</scope>
    <source>
        <strain evidence="8">SNUC 105</strain>
        <strain evidence="9">SNUC 1363</strain>
        <strain evidence="7">SNUC 505</strain>
    </source>
</reference>
<organism evidence="7 12">
    <name type="scientific">Staphylococcus chromogenes</name>
    <name type="common">Staphylococcus hyicus subsp. chromogenes</name>
    <dbReference type="NCBI Taxonomy" id="46126"/>
    <lineage>
        <taxon>Bacteria</taxon>
        <taxon>Bacillati</taxon>
        <taxon>Bacillota</taxon>
        <taxon>Bacilli</taxon>
        <taxon>Bacillales</taxon>
        <taxon>Staphylococcaceae</taxon>
        <taxon>Staphylococcus</taxon>
    </lineage>
</organism>
<evidence type="ECO:0000313" key="7">
    <source>
        <dbReference type="EMBL" id="PTG16517.1"/>
    </source>
</evidence>
<dbReference type="InterPro" id="IPR036390">
    <property type="entry name" value="WH_DNA-bd_sf"/>
</dbReference>
<reference evidence="6 13" key="3">
    <citation type="submission" date="2023-08" db="EMBL/GenBank/DDBJ databases">
        <title>Whole genome sequencing of Staphylococcus chromogenes NNSch 2386.</title>
        <authorList>
            <person name="Kropotov V.S."/>
            <person name="Boriskina E.V."/>
            <person name="Gordinskaya N.A."/>
            <person name="Shkurkina I.S."/>
            <person name="Kryazhev D.V."/>
            <person name="Alekseeva A.E."/>
            <person name="Makhova M.A."/>
        </authorList>
    </citation>
    <scope>NUCLEOTIDE SEQUENCE [LARGE SCALE GENOMIC DNA]</scope>
    <source>
        <strain evidence="6 13">NNSch 2386</strain>
    </source>
</reference>
<dbReference type="SMART" id="SM00418">
    <property type="entry name" value="HTH_ARSR"/>
    <property type="match status" value="1"/>
</dbReference>
<name>A0AAE5T0L0_STACR</name>